<gene>
    <name evidence="8" type="ORF">TEA_026819</name>
</gene>
<dbReference type="SUPFAM" id="SSF54791">
    <property type="entry name" value="Eukaryotic type KH-domain (KH-domain type I)"/>
    <property type="match status" value="4"/>
</dbReference>
<dbReference type="GO" id="GO:0009911">
    <property type="term" value="P:positive regulation of flower development"/>
    <property type="evidence" value="ECO:0007669"/>
    <property type="project" value="UniProtKB-ARBA"/>
</dbReference>
<comment type="subcellular location">
    <subcellularLocation>
        <location evidence="1">Nucleus</location>
    </subcellularLocation>
</comment>
<evidence type="ECO:0000259" key="7">
    <source>
        <dbReference type="SMART" id="SM00322"/>
    </source>
</evidence>
<protein>
    <recommendedName>
        <fullName evidence="7">K Homology domain-containing protein</fullName>
    </recommendedName>
</protein>
<evidence type="ECO:0000313" key="9">
    <source>
        <dbReference type="Proteomes" id="UP000306102"/>
    </source>
</evidence>
<dbReference type="CDD" id="cd22459">
    <property type="entry name" value="KH-I_PEPPER_rpt1_like"/>
    <property type="match status" value="2"/>
</dbReference>
<dbReference type="FunFam" id="3.30.310.210:FF:000002">
    <property type="entry name" value="KH domain-containing protein"/>
    <property type="match status" value="1"/>
</dbReference>
<evidence type="ECO:0000256" key="3">
    <source>
        <dbReference type="ARBA" id="ARBA00022884"/>
    </source>
</evidence>
<dbReference type="PROSITE" id="PS50084">
    <property type="entry name" value="KH_TYPE_1"/>
    <property type="match status" value="4"/>
</dbReference>
<evidence type="ECO:0000256" key="4">
    <source>
        <dbReference type="ARBA" id="ARBA00023242"/>
    </source>
</evidence>
<feature type="domain" description="K Homology" evidence="7">
    <location>
        <begin position="115"/>
        <end position="188"/>
    </location>
</feature>
<dbReference type="EMBL" id="SDRB02006393">
    <property type="protein sequence ID" value="THG12692.1"/>
    <property type="molecule type" value="Genomic_DNA"/>
</dbReference>
<feature type="region of interest" description="Disordered" evidence="6">
    <location>
        <begin position="532"/>
        <end position="553"/>
    </location>
</feature>
<keyword evidence="2" id="KW-0677">Repeat</keyword>
<dbReference type="SMART" id="SM00322">
    <property type="entry name" value="KH"/>
    <property type="match status" value="4"/>
</dbReference>
<dbReference type="Pfam" id="PF00013">
    <property type="entry name" value="KH_1"/>
    <property type="match status" value="4"/>
</dbReference>
<feature type="domain" description="K Homology" evidence="7">
    <location>
        <begin position="212"/>
        <end position="287"/>
    </location>
</feature>
<feature type="domain" description="K Homology" evidence="7">
    <location>
        <begin position="344"/>
        <end position="416"/>
    </location>
</feature>
<name>A0A4S4E998_CAMSN</name>
<sequence>MQSKGYKEVKSIGASVDQSIDVAGIYNEAATLNQEDMVIDESNSGEPWVQGFMEEERWSMVVGVVMVGSRRMGWAPMQRNNYGKRSHSQSDYSGDGGSKRRNPSDERDQNTIGLEDTVYRYLCPVKRIGSIIGKGGEIAKQLRTETQSKIRIGETVPGCEERVVTIYSSSVEANNLEDTGELISPAQDALFQVHDRVIAEESLGDDEFEEPQQVTVRMLVPSDQIGCIIGKGGQVIQTMRTETRAQIRVMSSEHLPPCALNSDELLQITGEASVVRKALYQVASRLHDNPSRSQHMLLSSSSIYKSGGSFMNQGGGVPLMGVTSLMGPYGGYKSDVGDWSGTVREFTLRLVCPTENIGGVIGKGGAIIKQIRQESGASIKVDSAGAEGDDCIITISAKESFEDPSPTIDAAMRLQPRCSQKADKESNDSVITTRLLVLSSRIGCLIGKGGSIITEMRNATRASIRILSKENLPKVALEDEEMVQITGDLNVASNALLQVTLRLKANIFEMEGALGALPPSLPYLPMSMDMSDGSKYRDKPRGRGYSSYSDGYGSSDLHPSDSYGSYGGSQSGGGSGYGGAYGIYSSSRSGGAGTLFPMGNTMAIRFPDYWGLQLWSLDEKVSLLLVIIHTPSPSSVGAYVDCLERSWWCGIGLNVGYNIVELINNSTQGRVNWDLPVVNQSQEWVERVIVFGQELKDWQSVVGTGYWKLMLKSSTNLGYWRWWGDSGGDGSSSDNGNDNVGGGRW</sequence>
<proteinExistence type="predicted"/>
<evidence type="ECO:0000256" key="5">
    <source>
        <dbReference type="PROSITE-ProRule" id="PRU00117"/>
    </source>
</evidence>
<comment type="caution">
    <text evidence="8">The sequence shown here is derived from an EMBL/GenBank/DDBJ whole genome shotgun (WGS) entry which is preliminary data.</text>
</comment>
<feature type="region of interest" description="Disordered" evidence="6">
    <location>
        <begin position="76"/>
        <end position="111"/>
    </location>
</feature>
<organism evidence="8 9">
    <name type="scientific">Camellia sinensis var. sinensis</name>
    <name type="common">China tea</name>
    <dbReference type="NCBI Taxonomy" id="542762"/>
    <lineage>
        <taxon>Eukaryota</taxon>
        <taxon>Viridiplantae</taxon>
        <taxon>Streptophyta</taxon>
        <taxon>Embryophyta</taxon>
        <taxon>Tracheophyta</taxon>
        <taxon>Spermatophyta</taxon>
        <taxon>Magnoliopsida</taxon>
        <taxon>eudicotyledons</taxon>
        <taxon>Gunneridae</taxon>
        <taxon>Pentapetalae</taxon>
        <taxon>asterids</taxon>
        <taxon>Ericales</taxon>
        <taxon>Theaceae</taxon>
        <taxon>Camellia</taxon>
    </lineage>
</organism>
<dbReference type="PANTHER" id="PTHR10288">
    <property type="entry name" value="KH DOMAIN CONTAINING RNA BINDING PROTEIN"/>
    <property type="match status" value="1"/>
</dbReference>
<keyword evidence="4" id="KW-0539">Nucleus</keyword>
<keyword evidence="3 5" id="KW-0694">RNA-binding</keyword>
<dbReference type="GO" id="GO:0005634">
    <property type="term" value="C:nucleus"/>
    <property type="evidence" value="ECO:0007669"/>
    <property type="project" value="UniProtKB-SubCell"/>
</dbReference>
<dbReference type="Gene3D" id="3.30.310.210">
    <property type="match status" value="2"/>
</dbReference>
<evidence type="ECO:0000256" key="6">
    <source>
        <dbReference type="SAM" id="MobiDB-lite"/>
    </source>
</evidence>
<feature type="compositionally biased region" description="Low complexity" evidence="6">
    <location>
        <begin position="543"/>
        <end position="553"/>
    </location>
</feature>
<dbReference type="Proteomes" id="UP000306102">
    <property type="component" value="Unassembled WGS sequence"/>
</dbReference>
<evidence type="ECO:0000256" key="1">
    <source>
        <dbReference type="ARBA" id="ARBA00004123"/>
    </source>
</evidence>
<dbReference type="STRING" id="542762.A0A4S4E998"/>
<dbReference type="InterPro" id="IPR036612">
    <property type="entry name" value="KH_dom_type_1_sf"/>
</dbReference>
<keyword evidence="9" id="KW-1185">Reference proteome</keyword>
<reference evidence="8 9" key="1">
    <citation type="journal article" date="2018" name="Proc. Natl. Acad. Sci. U.S.A.">
        <title>Draft genome sequence of Camellia sinensis var. sinensis provides insights into the evolution of the tea genome and tea quality.</title>
        <authorList>
            <person name="Wei C."/>
            <person name="Yang H."/>
            <person name="Wang S."/>
            <person name="Zhao J."/>
            <person name="Liu C."/>
            <person name="Gao L."/>
            <person name="Xia E."/>
            <person name="Lu Y."/>
            <person name="Tai Y."/>
            <person name="She G."/>
            <person name="Sun J."/>
            <person name="Cao H."/>
            <person name="Tong W."/>
            <person name="Gao Q."/>
            <person name="Li Y."/>
            <person name="Deng W."/>
            <person name="Jiang X."/>
            <person name="Wang W."/>
            <person name="Chen Q."/>
            <person name="Zhang S."/>
            <person name="Li H."/>
            <person name="Wu J."/>
            <person name="Wang P."/>
            <person name="Li P."/>
            <person name="Shi C."/>
            <person name="Zheng F."/>
            <person name="Jian J."/>
            <person name="Huang B."/>
            <person name="Shan D."/>
            <person name="Shi M."/>
            <person name="Fang C."/>
            <person name="Yue Y."/>
            <person name="Li F."/>
            <person name="Li D."/>
            <person name="Wei S."/>
            <person name="Han B."/>
            <person name="Jiang C."/>
            <person name="Yin Y."/>
            <person name="Xia T."/>
            <person name="Zhang Z."/>
            <person name="Bennetzen J.L."/>
            <person name="Zhao S."/>
            <person name="Wan X."/>
        </authorList>
    </citation>
    <scope>NUCLEOTIDE SEQUENCE [LARGE SCALE GENOMIC DNA]</scope>
    <source>
        <strain evidence="9">cv. Shuchazao</strain>
        <tissue evidence="8">Leaf</tissue>
    </source>
</reference>
<dbReference type="GO" id="GO:0003723">
    <property type="term" value="F:RNA binding"/>
    <property type="evidence" value="ECO:0007669"/>
    <property type="project" value="UniProtKB-UniRule"/>
</dbReference>
<dbReference type="CDD" id="cd22460">
    <property type="entry name" value="KH-I_PEPPER_rpt2_like"/>
    <property type="match status" value="2"/>
</dbReference>
<feature type="compositionally biased region" description="Basic and acidic residues" evidence="6">
    <location>
        <begin position="532"/>
        <end position="541"/>
    </location>
</feature>
<evidence type="ECO:0000313" key="8">
    <source>
        <dbReference type="EMBL" id="THG12692.1"/>
    </source>
</evidence>
<dbReference type="InterPro" id="IPR004087">
    <property type="entry name" value="KH_dom"/>
</dbReference>
<accession>A0A4S4E998</accession>
<evidence type="ECO:0000256" key="2">
    <source>
        <dbReference type="ARBA" id="ARBA00022737"/>
    </source>
</evidence>
<feature type="domain" description="K Homology" evidence="7">
    <location>
        <begin position="429"/>
        <end position="504"/>
    </location>
</feature>
<dbReference type="InterPro" id="IPR004088">
    <property type="entry name" value="KH_dom_type_1"/>
</dbReference>
<dbReference type="AlphaFoldDB" id="A0A4S4E998"/>